<proteinExistence type="predicted"/>
<evidence type="ECO:0000256" key="1">
    <source>
        <dbReference type="SAM" id="MobiDB-lite"/>
    </source>
</evidence>
<accession>A0A2R6W1I6</accession>
<gene>
    <name evidence="2" type="ORF">MARPO_0186s0016</name>
</gene>
<dbReference type="Gramene" id="Mp8g04670.1">
    <property type="protein sequence ID" value="Mp8g04670.1.cds1"/>
    <property type="gene ID" value="Mp8g04670"/>
</dbReference>
<sequence length="85" mass="9093">MRARNLCLPSLSTNWHVMRDDHIETRGSGAKSSNETAKSAAPGLSMAQRTMGGLTLTDLAVPACLAFGRGARMEGTVREEAERSC</sequence>
<dbReference type="Proteomes" id="UP000244005">
    <property type="component" value="Unassembled WGS sequence"/>
</dbReference>
<dbReference type="EMBL" id="KZ772855">
    <property type="protein sequence ID" value="PTQ27717.1"/>
    <property type="molecule type" value="Genomic_DNA"/>
</dbReference>
<evidence type="ECO:0000313" key="2">
    <source>
        <dbReference type="EMBL" id="PTQ27717.1"/>
    </source>
</evidence>
<name>A0A2R6W1I6_MARPO</name>
<evidence type="ECO:0000313" key="3">
    <source>
        <dbReference type="Proteomes" id="UP000244005"/>
    </source>
</evidence>
<organism evidence="2 3">
    <name type="scientific">Marchantia polymorpha</name>
    <name type="common">Common liverwort</name>
    <name type="synonym">Marchantia aquatica</name>
    <dbReference type="NCBI Taxonomy" id="3197"/>
    <lineage>
        <taxon>Eukaryota</taxon>
        <taxon>Viridiplantae</taxon>
        <taxon>Streptophyta</taxon>
        <taxon>Embryophyta</taxon>
        <taxon>Marchantiophyta</taxon>
        <taxon>Marchantiopsida</taxon>
        <taxon>Marchantiidae</taxon>
        <taxon>Marchantiales</taxon>
        <taxon>Marchantiaceae</taxon>
        <taxon>Marchantia</taxon>
    </lineage>
</organism>
<protein>
    <submittedName>
        <fullName evidence="2">Uncharacterized protein</fullName>
    </submittedName>
</protein>
<feature type="region of interest" description="Disordered" evidence="1">
    <location>
        <begin position="24"/>
        <end position="43"/>
    </location>
</feature>
<keyword evidence="3" id="KW-1185">Reference proteome</keyword>
<dbReference type="AlphaFoldDB" id="A0A2R6W1I6"/>
<reference evidence="3" key="1">
    <citation type="journal article" date="2017" name="Cell">
        <title>Insights into land plant evolution garnered from the Marchantia polymorpha genome.</title>
        <authorList>
            <person name="Bowman J.L."/>
            <person name="Kohchi T."/>
            <person name="Yamato K.T."/>
            <person name="Jenkins J."/>
            <person name="Shu S."/>
            <person name="Ishizaki K."/>
            <person name="Yamaoka S."/>
            <person name="Nishihama R."/>
            <person name="Nakamura Y."/>
            <person name="Berger F."/>
            <person name="Adam C."/>
            <person name="Aki S.S."/>
            <person name="Althoff F."/>
            <person name="Araki T."/>
            <person name="Arteaga-Vazquez M.A."/>
            <person name="Balasubrmanian S."/>
            <person name="Barry K."/>
            <person name="Bauer D."/>
            <person name="Boehm C.R."/>
            <person name="Briginshaw L."/>
            <person name="Caballero-Perez J."/>
            <person name="Catarino B."/>
            <person name="Chen F."/>
            <person name="Chiyoda S."/>
            <person name="Chovatia M."/>
            <person name="Davies K.M."/>
            <person name="Delmans M."/>
            <person name="Demura T."/>
            <person name="Dierschke T."/>
            <person name="Dolan L."/>
            <person name="Dorantes-Acosta A.E."/>
            <person name="Eklund D.M."/>
            <person name="Florent S.N."/>
            <person name="Flores-Sandoval E."/>
            <person name="Fujiyama A."/>
            <person name="Fukuzawa H."/>
            <person name="Galik B."/>
            <person name="Grimanelli D."/>
            <person name="Grimwood J."/>
            <person name="Grossniklaus U."/>
            <person name="Hamada T."/>
            <person name="Haseloff J."/>
            <person name="Hetherington A.J."/>
            <person name="Higo A."/>
            <person name="Hirakawa Y."/>
            <person name="Hundley H.N."/>
            <person name="Ikeda Y."/>
            <person name="Inoue K."/>
            <person name="Inoue S.I."/>
            <person name="Ishida S."/>
            <person name="Jia Q."/>
            <person name="Kakita M."/>
            <person name="Kanazawa T."/>
            <person name="Kawai Y."/>
            <person name="Kawashima T."/>
            <person name="Kennedy M."/>
            <person name="Kinose K."/>
            <person name="Kinoshita T."/>
            <person name="Kohara Y."/>
            <person name="Koide E."/>
            <person name="Komatsu K."/>
            <person name="Kopischke S."/>
            <person name="Kubo M."/>
            <person name="Kyozuka J."/>
            <person name="Lagercrantz U."/>
            <person name="Lin S.S."/>
            <person name="Lindquist E."/>
            <person name="Lipzen A.M."/>
            <person name="Lu C.W."/>
            <person name="De Luna E."/>
            <person name="Martienssen R.A."/>
            <person name="Minamino N."/>
            <person name="Mizutani M."/>
            <person name="Mizutani M."/>
            <person name="Mochizuki N."/>
            <person name="Monte I."/>
            <person name="Mosher R."/>
            <person name="Nagasaki H."/>
            <person name="Nakagami H."/>
            <person name="Naramoto S."/>
            <person name="Nishitani K."/>
            <person name="Ohtani M."/>
            <person name="Okamoto T."/>
            <person name="Okumura M."/>
            <person name="Phillips J."/>
            <person name="Pollak B."/>
            <person name="Reinders A."/>
            <person name="Rovekamp M."/>
            <person name="Sano R."/>
            <person name="Sawa S."/>
            <person name="Schmid M.W."/>
            <person name="Shirakawa M."/>
            <person name="Solano R."/>
            <person name="Spunde A."/>
            <person name="Suetsugu N."/>
            <person name="Sugano S."/>
            <person name="Sugiyama A."/>
            <person name="Sun R."/>
            <person name="Suzuki Y."/>
            <person name="Takenaka M."/>
            <person name="Takezawa D."/>
            <person name="Tomogane H."/>
            <person name="Tsuzuki M."/>
            <person name="Ueda T."/>
            <person name="Umeda M."/>
            <person name="Ward J.M."/>
            <person name="Watanabe Y."/>
            <person name="Yazaki K."/>
            <person name="Yokoyama R."/>
            <person name="Yoshitake Y."/>
            <person name="Yotsui I."/>
            <person name="Zachgo S."/>
            <person name="Schmutz J."/>
        </authorList>
    </citation>
    <scope>NUCLEOTIDE SEQUENCE [LARGE SCALE GENOMIC DNA]</scope>
    <source>
        <strain evidence="3">Tak-1</strain>
    </source>
</reference>